<reference evidence="15 17" key="2">
    <citation type="submission" date="2018-06" db="EMBL/GenBank/DDBJ databases">
        <authorList>
            <consortium name="Pathogen Informatics"/>
            <person name="Doyle S."/>
        </authorList>
    </citation>
    <scope>NUCLEOTIDE SEQUENCE [LARGE SCALE GENOMIC DNA]</scope>
    <source>
        <strain evidence="15 17">NCTC13492</strain>
    </source>
</reference>
<evidence type="ECO:0000256" key="3">
    <source>
        <dbReference type="ARBA" id="ARBA00022475"/>
    </source>
</evidence>
<dbReference type="AlphaFoldDB" id="A0A2X2V7J0"/>
<feature type="transmembrane region" description="Helical" evidence="9">
    <location>
        <begin position="549"/>
        <end position="574"/>
    </location>
</feature>
<dbReference type="Gene3D" id="3.30.70.3220">
    <property type="match status" value="1"/>
</dbReference>
<dbReference type="GO" id="GO:0043952">
    <property type="term" value="P:protein transport by the Sec complex"/>
    <property type="evidence" value="ECO:0007669"/>
    <property type="project" value="UniProtKB-UniRule"/>
</dbReference>
<feature type="domain" description="Protein export membrane protein SecD/SecF C-terminal" evidence="11">
    <location>
        <begin position="438"/>
        <end position="602"/>
    </location>
</feature>
<comment type="similarity">
    <text evidence="9">Belongs to the SecD/SecF family. SecD subfamily.</text>
</comment>
<dbReference type="Proteomes" id="UP000251670">
    <property type="component" value="Unassembled WGS sequence"/>
</dbReference>
<feature type="transmembrane region" description="Helical" evidence="9">
    <location>
        <begin position="580"/>
        <end position="604"/>
    </location>
</feature>
<dbReference type="RefSeq" id="WP_089733402.1">
    <property type="nucleotide sequence ID" value="NZ_FNEG01000001.1"/>
</dbReference>
<evidence type="ECO:0000313" key="16">
    <source>
        <dbReference type="Proteomes" id="UP000199426"/>
    </source>
</evidence>
<evidence type="ECO:0000256" key="8">
    <source>
        <dbReference type="ARBA" id="ARBA00023136"/>
    </source>
</evidence>
<dbReference type="GO" id="GO:0015450">
    <property type="term" value="F:protein-transporting ATPase activity"/>
    <property type="evidence" value="ECO:0007669"/>
    <property type="project" value="InterPro"/>
</dbReference>
<protein>
    <recommendedName>
        <fullName evidence="9 10">Multifunctional fusion protein</fullName>
    </recommendedName>
    <domain>
        <recommendedName>
            <fullName evidence="9">Protein translocase subunit SecD</fullName>
        </recommendedName>
    </domain>
    <domain>
        <recommendedName>
            <fullName evidence="10">Protein-export membrane protein SecF</fullName>
        </recommendedName>
    </domain>
</protein>
<feature type="domain" description="Protein translocase subunit SecDF P1" evidence="12">
    <location>
        <begin position="180"/>
        <end position="237"/>
    </location>
</feature>
<keyword evidence="8 9" id="KW-0472">Membrane</keyword>
<feature type="transmembrane region" description="Helical" evidence="9">
    <location>
        <begin position="510"/>
        <end position="528"/>
    </location>
</feature>
<evidence type="ECO:0000259" key="11">
    <source>
        <dbReference type="Pfam" id="PF02355"/>
    </source>
</evidence>
<comment type="subunit">
    <text evidence="9">Forms a complex with SecF. Part of the essential Sec protein translocation apparatus which comprises SecA, SecYEG and auxiliary proteins SecDF. Other proteins may also be involved.</text>
</comment>
<feature type="transmembrane region" description="Helical" evidence="9">
    <location>
        <begin position="915"/>
        <end position="939"/>
    </location>
</feature>
<feature type="transmembrane region" description="Helical" evidence="9">
    <location>
        <begin position="638"/>
        <end position="659"/>
    </location>
</feature>
<organism evidence="15 17">
    <name type="scientific">Chryseobacterium jejuense</name>
    <dbReference type="NCBI Taxonomy" id="445960"/>
    <lineage>
        <taxon>Bacteria</taxon>
        <taxon>Pseudomonadati</taxon>
        <taxon>Bacteroidota</taxon>
        <taxon>Flavobacteriia</taxon>
        <taxon>Flavobacteriales</taxon>
        <taxon>Weeksellaceae</taxon>
        <taxon>Chryseobacterium group</taxon>
        <taxon>Chryseobacterium</taxon>
    </lineage>
</organism>
<dbReference type="InterPro" id="IPR048631">
    <property type="entry name" value="SecD_1st"/>
</dbReference>
<dbReference type="NCBIfam" id="TIGR00916">
    <property type="entry name" value="2A0604s01"/>
    <property type="match status" value="2"/>
</dbReference>
<comment type="similarity">
    <text evidence="10">Belongs to the SecD/SecF family. SecF subfamily.</text>
</comment>
<dbReference type="InterPro" id="IPR055344">
    <property type="entry name" value="SecD_SecF_C_bact"/>
</dbReference>
<feature type="domain" description="Protein export membrane protein SecD/SecF C-terminal" evidence="11">
    <location>
        <begin position="752"/>
        <end position="943"/>
    </location>
</feature>
<dbReference type="STRING" id="445960.SAMN05421542_0595"/>
<sequence length="965" mass="106288">MQGKGLITIVAIVLGLICLNELLPTWYASKIESQIEAAKGNEKEIKRIKEDTLNLGYTKLYYSKAKDKEMKLGLDLKGGINVLLEINQRDLVNDLTNFSTNPVLIEALNKTDEAQKNSTKSYIDNFFEQFDAVNKAKGTNLKLADPELFGNTNLSEIKYNTTDEQVKSIVKRRIDLSVGTAFEVIRTRIDKLGAIQPNVQRVPGTARISVEMPGMKDIDKVKKMLQTSAKLQFWEVQQVPEVAPYFQTLTTMVAAKGDSMGVAKNVNFMNLLQLDKLRSNGVANVKLSDTAAVNKILNSKVGMASRPANIKYTQFMWGYKPEATSPDDLVLYAIRSNINQKAPVDGAVETANISYDELGRVVVDMQMDSKGAKEWKTLTEKNVGKPVAVTLDNRVYTAPNVVNAIPNGRTQISGNFSQEEAKELVDVLGAGKLPAGAKVVQATQVGPSLGQESINAGMISFAIAFLIIIVYIIFYYGGAGVYAVIAMVINLFYIFGIMDSGDFTLTLPGIAGIVLTMAMAVDTNVIIYERTKEELFAGKSILEAYKDGFKHALSAIIDGHSTTLLTAVVLFFFGTGPIKGFALTLMIGIIMTLFTSVLLSRVMIFSRLNKGKTLSVWTAPTKNLFRNTWIDFIGKRKYAYIVSAVLTVICVVSIVTHGFKYGIDFTGGRNYVVRFDKEVNANDVEEKLVKLFKTEDGKNSSVEAKTFGNSKQLKISTDYLIEDESLKADQTIEQKLYEGLKGDLPASLSLNEFKSADKDHAGIISSEKVGPTVADDIQTHGILAVVAALGGIFLYILFRFRKWQFSLGAVAALFHDAVIILGTYSLLHKYMPFNMEINQDFIAAILTVLGYSINDTVIIFDRIREYLREKKSLTLAGLFDDSISSTLGRTFNTSFTTILVILAIFIFGGDNLRGFMFAMLIGIGFGTYSSIFIASAIAYDFLKKGKEDEVHGKTTSNKEEVLASK</sequence>
<dbReference type="GO" id="GO:0065002">
    <property type="term" value="P:intracellular protein transmembrane transport"/>
    <property type="evidence" value="ECO:0007669"/>
    <property type="project" value="UniProtKB-UniRule"/>
</dbReference>
<feature type="transmembrane region" description="Helical" evidence="9">
    <location>
        <begin position="777"/>
        <end position="798"/>
    </location>
</feature>
<comment type="subcellular location">
    <subcellularLocation>
        <location evidence="1 9">Cell membrane</location>
        <topology evidence="1 9">Multi-pass membrane protein</topology>
    </subcellularLocation>
</comment>
<dbReference type="InterPro" id="IPR054384">
    <property type="entry name" value="SecDF_P1_head"/>
</dbReference>
<evidence type="ECO:0000259" key="13">
    <source>
        <dbReference type="Pfam" id="PF22599"/>
    </source>
</evidence>
<dbReference type="GO" id="GO:0006605">
    <property type="term" value="P:protein targeting"/>
    <property type="evidence" value="ECO:0007669"/>
    <property type="project" value="UniProtKB-UniRule"/>
</dbReference>
<evidence type="ECO:0000256" key="9">
    <source>
        <dbReference type="HAMAP-Rule" id="MF_01463"/>
    </source>
</evidence>
<evidence type="ECO:0000313" key="15">
    <source>
        <dbReference type="EMBL" id="SQB26702.1"/>
    </source>
</evidence>
<dbReference type="InterPro" id="IPR022646">
    <property type="entry name" value="SecD/SecF_CS"/>
</dbReference>
<keyword evidence="2 9" id="KW-0813">Transport</keyword>
<keyword evidence="3 9" id="KW-1003">Cell membrane</keyword>
<keyword evidence="5 9" id="KW-0653">Protein transport</keyword>
<dbReference type="EMBL" id="FNEG01000001">
    <property type="protein sequence ID" value="SDI25453.1"/>
    <property type="molecule type" value="Genomic_DNA"/>
</dbReference>
<keyword evidence="7 9" id="KW-0811">Translocation</keyword>
<feature type="transmembrane region" description="Helical" evidence="9">
    <location>
        <begin position="841"/>
        <end position="860"/>
    </location>
</feature>
<evidence type="ECO:0000256" key="7">
    <source>
        <dbReference type="ARBA" id="ARBA00023010"/>
    </source>
</evidence>
<comment type="caution">
    <text evidence="9">Lacks conserved residue(s) required for the propagation of feature annotation.</text>
</comment>
<dbReference type="InterPro" id="IPR048634">
    <property type="entry name" value="SecD_SecF_C"/>
</dbReference>
<feature type="domain" description="SecDF P1 head subdomain" evidence="13">
    <location>
        <begin position="347"/>
        <end position="435"/>
    </location>
</feature>
<keyword evidence="16" id="KW-1185">Reference proteome</keyword>
<dbReference type="HAMAP" id="MF_01464_B">
    <property type="entry name" value="SecF_B"/>
    <property type="match status" value="1"/>
</dbReference>
<dbReference type="InterPro" id="IPR005791">
    <property type="entry name" value="SecD"/>
</dbReference>
<dbReference type="PRINTS" id="PR01755">
    <property type="entry name" value="SECFTRNLCASE"/>
</dbReference>
<dbReference type="InterPro" id="IPR022645">
    <property type="entry name" value="SecD/SecF_bac"/>
</dbReference>
<feature type="transmembrane region" description="Helical" evidence="9">
    <location>
        <begin position="891"/>
        <end position="909"/>
    </location>
</feature>
<comment type="function">
    <text evidence="9">Part of the Sec protein translocase complex. Interacts with the SecYEG preprotein conducting channel. SecDF uses the proton motive force (PMF) to complete protein translocation after the ATP-dependent function of SecA.</text>
</comment>
<dbReference type="GO" id="GO:0005886">
    <property type="term" value="C:plasma membrane"/>
    <property type="evidence" value="ECO:0007669"/>
    <property type="project" value="UniProtKB-SubCell"/>
</dbReference>
<dbReference type="OrthoDB" id="9805019at2"/>
<dbReference type="EMBL" id="UAWB01000002">
    <property type="protein sequence ID" value="SQB26702.1"/>
    <property type="molecule type" value="Genomic_DNA"/>
</dbReference>
<dbReference type="Gene3D" id="1.20.1640.10">
    <property type="entry name" value="Multidrug efflux transporter AcrB transmembrane domain"/>
    <property type="match status" value="2"/>
</dbReference>
<reference evidence="14 16" key="1">
    <citation type="submission" date="2016-10" db="EMBL/GenBank/DDBJ databases">
        <authorList>
            <person name="Varghese N."/>
            <person name="Submissions S."/>
        </authorList>
    </citation>
    <scope>NUCLEOTIDE SEQUENCE [LARGE SCALE GENOMIC DNA]</scope>
    <source>
        <strain evidence="14 16">DSM 19299</strain>
    </source>
</reference>
<evidence type="ECO:0000256" key="10">
    <source>
        <dbReference type="HAMAP-Rule" id="MF_01464"/>
    </source>
</evidence>
<dbReference type="NCBIfam" id="TIGR00966">
    <property type="entry name" value="transloc_SecF"/>
    <property type="match status" value="1"/>
</dbReference>
<proteinExistence type="inferred from homology"/>
<dbReference type="Proteomes" id="UP000199426">
    <property type="component" value="Unassembled WGS sequence"/>
</dbReference>
<dbReference type="Gene3D" id="3.30.1360.200">
    <property type="match status" value="1"/>
</dbReference>
<feature type="transmembrane region" description="Helical" evidence="9">
    <location>
        <begin position="805"/>
        <end position="826"/>
    </location>
</feature>
<keyword evidence="4 9" id="KW-0812">Transmembrane</keyword>
<feature type="transmembrane region" description="Helical" evidence="9">
    <location>
        <begin position="454"/>
        <end position="474"/>
    </location>
</feature>
<evidence type="ECO:0000256" key="5">
    <source>
        <dbReference type="ARBA" id="ARBA00022927"/>
    </source>
</evidence>
<dbReference type="InterPro" id="IPR005665">
    <property type="entry name" value="SecF_bac"/>
</dbReference>
<evidence type="ECO:0000256" key="1">
    <source>
        <dbReference type="ARBA" id="ARBA00004651"/>
    </source>
</evidence>
<name>A0A2X2V7J0_CHRJE</name>
<dbReference type="Pfam" id="PF22599">
    <property type="entry name" value="SecDF_P1_head"/>
    <property type="match status" value="1"/>
</dbReference>
<dbReference type="Pfam" id="PF02355">
    <property type="entry name" value="SecD_SecF_C"/>
    <property type="match status" value="2"/>
</dbReference>
<dbReference type="NCBIfam" id="TIGR01129">
    <property type="entry name" value="secD"/>
    <property type="match status" value="1"/>
</dbReference>
<evidence type="ECO:0000313" key="17">
    <source>
        <dbReference type="Proteomes" id="UP000251670"/>
    </source>
</evidence>
<dbReference type="Pfam" id="PF07549">
    <property type="entry name" value="Sec_GG"/>
    <property type="match status" value="2"/>
</dbReference>
<dbReference type="HAMAP" id="MF_01463_B">
    <property type="entry name" value="SecD_B"/>
    <property type="match status" value="1"/>
</dbReference>
<dbReference type="SUPFAM" id="SSF82866">
    <property type="entry name" value="Multidrug efflux transporter AcrB transmembrane domain"/>
    <property type="match status" value="2"/>
</dbReference>
<evidence type="ECO:0000256" key="2">
    <source>
        <dbReference type="ARBA" id="ARBA00022448"/>
    </source>
</evidence>
<comment type="subunit">
    <text evidence="10">Forms a complex with SecD. Part of the essential Sec protein translocation apparatus which comprises SecA, SecYEG and auxiliary proteins SecDF. Other proteins may also be involved.</text>
</comment>
<accession>A0A2X2V7J0</accession>
<evidence type="ECO:0000259" key="12">
    <source>
        <dbReference type="Pfam" id="PF21760"/>
    </source>
</evidence>
<feature type="transmembrane region" description="Helical" evidence="9">
    <location>
        <begin position="481"/>
        <end position="498"/>
    </location>
</feature>
<evidence type="ECO:0000256" key="4">
    <source>
        <dbReference type="ARBA" id="ARBA00022692"/>
    </source>
</evidence>
<dbReference type="PANTHER" id="PTHR30081:SF1">
    <property type="entry name" value="PROTEIN TRANSLOCASE SUBUNIT SECD"/>
    <property type="match status" value="1"/>
</dbReference>
<dbReference type="InterPro" id="IPR022813">
    <property type="entry name" value="SecD/SecF_arch_bac"/>
</dbReference>
<gene>
    <name evidence="15" type="primary">secDF</name>
    <name evidence="9" type="synonym">secD</name>
    <name evidence="10" type="synonym">secF</name>
    <name evidence="15" type="ORF">NCTC13492_00380</name>
    <name evidence="14" type="ORF">SAMN05421542_0595</name>
</gene>
<evidence type="ECO:0000313" key="14">
    <source>
        <dbReference type="EMBL" id="SDI25453.1"/>
    </source>
</evidence>
<dbReference type="Pfam" id="PF21760">
    <property type="entry name" value="SecD_1st"/>
    <property type="match status" value="1"/>
</dbReference>
<evidence type="ECO:0000256" key="6">
    <source>
        <dbReference type="ARBA" id="ARBA00022989"/>
    </source>
</evidence>
<dbReference type="PANTHER" id="PTHR30081">
    <property type="entry name" value="PROTEIN-EXPORT MEMBRANE PROTEIN SEC"/>
    <property type="match status" value="1"/>
</dbReference>
<keyword evidence="6 9" id="KW-1133">Transmembrane helix</keyword>